<evidence type="ECO:0000313" key="3">
    <source>
        <dbReference type="Proteomes" id="UP000193200"/>
    </source>
</evidence>
<proteinExistence type="predicted"/>
<keyword evidence="3" id="KW-1185">Reference proteome</keyword>
<reference evidence="2 3" key="1">
    <citation type="submission" date="2017-03" db="EMBL/GenBank/DDBJ databases">
        <authorList>
            <person name="Afonso C.L."/>
            <person name="Miller P.J."/>
            <person name="Scott M.A."/>
            <person name="Spackman E."/>
            <person name="Goraichik I."/>
            <person name="Dimitrov K.M."/>
            <person name="Suarez D.L."/>
            <person name="Swayne D.E."/>
        </authorList>
    </citation>
    <scope>NUCLEOTIDE SEQUENCE [LARGE SCALE GENOMIC DNA]</scope>
    <source>
        <strain evidence="2 3">CECT 7691</strain>
    </source>
</reference>
<sequence>MTTARRHILLAWLFLAAGASASPACAGALTDWFAVDDAVAHDWRHLTTDDGKSVTLFRADAGDAPSKRIFVLYTKRSSAYDTAISRVLRVLAQKDVDASVTAAIFDGDAAGGERLIAEAVAQRYDLIYSMGSAATAFMHDRFMGGPIPVVTICSKDPVLLGQLDDYDSGSGRNFAYTSLNVPVEVQLAYLNRLRPDLKNLVLLYAEQNVSAVETQVRPMATLAAAAGITVRELGVAERGNAGAELALRIPAMLTSLRENDPELDDSIFWVTGSTSVFREIATINAHAGPVPVLSVVPEVVAEGDESAVISIGVSFESNAHLAALYGIAVLDGAEPGAMPVGLVSPPDIAINFRRARHIGLRVPFSFLEGASTIYAPDGRVVRENGKNLARKLPSDG</sequence>
<dbReference type="PANTHER" id="PTHR35271:SF1">
    <property type="entry name" value="ABC TRANSPORTER, SUBSTRATE-BINDING LIPOPROTEIN"/>
    <property type="match status" value="1"/>
</dbReference>
<dbReference type="RefSeq" id="WP_085881443.1">
    <property type="nucleotide sequence ID" value="NZ_FWFR01000001.1"/>
</dbReference>
<evidence type="ECO:0000313" key="2">
    <source>
        <dbReference type="EMBL" id="SLN10860.1"/>
    </source>
</evidence>
<dbReference type="InParanoid" id="A0A1Y5RBJ2"/>
<protein>
    <submittedName>
        <fullName evidence="2">ABC transporter substrate binding protein</fullName>
    </submittedName>
</protein>
<keyword evidence="1" id="KW-0732">Signal</keyword>
<dbReference type="AlphaFoldDB" id="A0A1Y5RBJ2"/>
<dbReference type="Pfam" id="PF04392">
    <property type="entry name" value="ABC_sub_bind"/>
    <property type="match status" value="1"/>
</dbReference>
<dbReference type="OrthoDB" id="6211339at2"/>
<accession>A0A1Y5RBJ2</accession>
<organism evidence="2 3">
    <name type="scientific">Oceanibacterium hippocampi</name>
    <dbReference type="NCBI Taxonomy" id="745714"/>
    <lineage>
        <taxon>Bacteria</taxon>
        <taxon>Pseudomonadati</taxon>
        <taxon>Pseudomonadota</taxon>
        <taxon>Alphaproteobacteria</taxon>
        <taxon>Sneathiellales</taxon>
        <taxon>Sneathiellaceae</taxon>
        <taxon>Oceanibacterium</taxon>
    </lineage>
</organism>
<gene>
    <name evidence="2" type="ORF">OCH7691_00067</name>
</gene>
<feature type="signal peptide" evidence="1">
    <location>
        <begin position="1"/>
        <end position="26"/>
    </location>
</feature>
<evidence type="ECO:0000256" key="1">
    <source>
        <dbReference type="SAM" id="SignalP"/>
    </source>
</evidence>
<name>A0A1Y5RBJ2_9PROT</name>
<dbReference type="EMBL" id="FWFR01000001">
    <property type="protein sequence ID" value="SLN10860.1"/>
    <property type="molecule type" value="Genomic_DNA"/>
</dbReference>
<dbReference type="InterPro" id="IPR007487">
    <property type="entry name" value="ABC_transpt-TYRBP-like"/>
</dbReference>
<dbReference type="Gene3D" id="3.40.50.2300">
    <property type="match status" value="2"/>
</dbReference>
<dbReference type="Proteomes" id="UP000193200">
    <property type="component" value="Unassembled WGS sequence"/>
</dbReference>
<dbReference type="PANTHER" id="PTHR35271">
    <property type="entry name" value="ABC TRANSPORTER, SUBSTRATE-BINDING LIPOPROTEIN-RELATED"/>
    <property type="match status" value="1"/>
</dbReference>
<feature type="chain" id="PRO_5012034482" evidence="1">
    <location>
        <begin position="27"/>
        <end position="396"/>
    </location>
</feature>